<name>A0A9Q1ETK8_SYNKA</name>
<organism evidence="2 3">
    <name type="scientific">Synaphobranchus kaupii</name>
    <name type="common">Kaup's arrowtooth eel</name>
    <dbReference type="NCBI Taxonomy" id="118154"/>
    <lineage>
        <taxon>Eukaryota</taxon>
        <taxon>Metazoa</taxon>
        <taxon>Chordata</taxon>
        <taxon>Craniata</taxon>
        <taxon>Vertebrata</taxon>
        <taxon>Euteleostomi</taxon>
        <taxon>Actinopterygii</taxon>
        <taxon>Neopterygii</taxon>
        <taxon>Teleostei</taxon>
        <taxon>Anguilliformes</taxon>
        <taxon>Synaphobranchidae</taxon>
        <taxon>Synaphobranchus</taxon>
    </lineage>
</organism>
<comment type="caution">
    <text evidence="2">The sequence shown here is derived from an EMBL/GenBank/DDBJ whole genome shotgun (WGS) entry which is preliminary data.</text>
</comment>
<protein>
    <submittedName>
        <fullName evidence="2">Uncharacterized protein</fullName>
    </submittedName>
</protein>
<feature type="compositionally biased region" description="Pro residues" evidence="1">
    <location>
        <begin position="37"/>
        <end position="53"/>
    </location>
</feature>
<proteinExistence type="predicted"/>
<keyword evidence="3" id="KW-1185">Reference proteome</keyword>
<accession>A0A9Q1ETK8</accession>
<evidence type="ECO:0000313" key="2">
    <source>
        <dbReference type="EMBL" id="KAJ8344841.1"/>
    </source>
</evidence>
<reference evidence="2" key="1">
    <citation type="journal article" date="2023" name="Science">
        <title>Genome structures resolve the early diversification of teleost fishes.</title>
        <authorList>
            <person name="Parey E."/>
            <person name="Louis A."/>
            <person name="Montfort J."/>
            <person name="Bouchez O."/>
            <person name="Roques C."/>
            <person name="Iampietro C."/>
            <person name="Lluch J."/>
            <person name="Castinel A."/>
            <person name="Donnadieu C."/>
            <person name="Desvignes T."/>
            <person name="Floi Bucao C."/>
            <person name="Jouanno E."/>
            <person name="Wen M."/>
            <person name="Mejri S."/>
            <person name="Dirks R."/>
            <person name="Jansen H."/>
            <person name="Henkel C."/>
            <person name="Chen W.J."/>
            <person name="Zahm M."/>
            <person name="Cabau C."/>
            <person name="Klopp C."/>
            <person name="Thompson A.W."/>
            <person name="Robinson-Rechavi M."/>
            <person name="Braasch I."/>
            <person name="Lecointre G."/>
            <person name="Bobe J."/>
            <person name="Postlethwait J.H."/>
            <person name="Berthelot C."/>
            <person name="Roest Crollius H."/>
            <person name="Guiguen Y."/>
        </authorList>
    </citation>
    <scope>NUCLEOTIDE SEQUENCE</scope>
    <source>
        <strain evidence="2">WJC10195</strain>
    </source>
</reference>
<feature type="region of interest" description="Disordered" evidence="1">
    <location>
        <begin position="1"/>
        <end position="76"/>
    </location>
</feature>
<gene>
    <name evidence="2" type="ORF">SKAU_G00290340</name>
</gene>
<dbReference type="Proteomes" id="UP001152622">
    <property type="component" value="Chromosome 12"/>
</dbReference>
<feature type="region of interest" description="Disordered" evidence="1">
    <location>
        <begin position="98"/>
        <end position="149"/>
    </location>
</feature>
<feature type="compositionally biased region" description="Basic and acidic residues" evidence="1">
    <location>
        <begin position="65"/>
        <end position="76"/>
    </location>
</feature>
<feature type="compositionally biased region" description="Basic and acidic residues" evidence="1">
    <location>
        <begin position="100"/>
        <end position="114"/>
    </location>
</feature>
<evidence type="ECO:0000313" key="3">
    <source>
        <dbReference type="Proteomes" id="UP001152622"/>
    </source>
</evidence>
<sequence length="207" mass="22439">MRSVTRGSEGWAGVAEGTGSVYPSVRKDQREFATAPSPRPPLQPRPPSPPLPSPGAASRAYQSRPAERIPRYHSADSEFTALTCRATVSCKRGNRFLCKPLDRSSHFPSEKPEENSAFEGETSSRSDRQRRTLSAQTGQANRLTAGGFPNGLSHAPLHVLCRSASVTEGGEERRYLQGSAAETQPFSNGVVDFAEAPAIRLSERNDD</sequence>
<evidence type="ECO:0000256" key="1">
    <source>
        <dbReference type="SAM" id="MobiDB-lite"/>
    </source>
</evidence>
<feature type="compositionally biased region" description="Polar residues" evidence="1">
    <location>
        <begin position="132"/>
        <end position="142"/>
    </location>
</feature>
<dbReference type="EMBL" id="JAINUF010000012">
    <property type="protein sequence ID" value="KAJ8344841.1"/>
    <property type="molecule type" value="Genomic_DNA"/>
</dbReference>
<dbReference type="AlphaFoldDB" id="A0A9Q1ETK8"/>